<evidence type="ECO:0000256" key="1">
    <source>
        <dbReference type="SAM" id="Phobius"/>
    </source>
</evidence>
<feature type="transmembrane region" description="Helical" evidence="1">
    <location>
        <begin position="38"/>
        <end position="58"/>
    </location>
</feature>
<feature type="transmembrane region" description="Helical" evidence="1">
    <location>
        <begin position="292"/>
        <end position="315"/>
    </location>
</feature>
<evidence type="ECO:0000313" key="3">
    <source>
        <dbReference type="Proteomes" id="UP001446032"/>
    </source>
</evidence>
<gene>
    <name evidence="2" type="ORF">WMO75_05330</name>
</gene>
<dbReference type="Proteomes" id="UP001446032">
    <property type="component" value="Unassembled WGS sequence"/>
</dbReference>
<feature type="transmembrane region" description="Helical" evidence="1">
    <location>
        <begin position="65"/>
        <end position="83"/>
    </location>
</feature>
<name>A0ABV1AHX6_9FIRM</name>
<comment type="caution">
    <text evidence="2">The sequence shown here is derived from an EMBL/GenBank/DDBJ whole genome shotgun (WGS) entry which is preliminary data.</text>
</comment>
<protein>
    <submittedName>
        <fullName evidence="2">DUF6077 domain-containing protein</fullName>
    </submittedName>
</protein>
<proteinExistence type="predicted"/>
<feature type="transmembrane region" description="Helical" evidence="1">
    <location>
        <begin position="186"/>
        <end position="207"/>
    </location>
</feature>
<dbReference type="Pfam" id="PF19554">
    <property type="entry name" value="DUF6077"/>
    <property type="match status" value="1"/>
</dbReference>
<feature type="transmembrane region" description="Helical" evidence="1">
    <location>
        <begin position="322"/>
        <end position="342"/>
    </location>
</feature>
<feature type="transmembrane region" description="Helical" evidence="1">
    <location>
        <begin position="103"/>
        <end position="123"/>
    </location>
</feature>
<dbReference type="EMBL" id="JBBMEI010000011">
    <property type="protein sequence ID" value="MEQ2357770.1"/>
    <property type="molecule type" value="Genomic_DNA"/>
</dbReference>
<keyword evidence="1" id="KW-0472">Membrane</keyword>
<accession>A0ABV1AHX6</accession>
<feature type="transmembrane region" description="Helical" evidence="1">
    <location>
        <begin position="219"/>
        <end position="241"/>
    </location>
</feature>
<sequence>MEMAMKGILAVFWLILVPVAVGRLPFVKRRQPLLTERFVSGYLILFSIMEVLTLPMTFLKMPLHVLVISYGTIALILALTGVFVTVKAKDTIRLSGIFDREKIYFWIALILILAQMAMCVLLAHMDADDAFYVAQATSGVQTDTIFEIIPYTGQKYYGIASRYILSPFPVFLAVVSQLSAGLHPAIMAHMIFPAVFLPVVYSVQYLLGKKWFPGDKRAQGMYLFLTACICSFSAYSVYNSGSFQMIRIWQGKALLASAFLPLLLYICQSVLMEKKPEYPWVLLAMADLSCCLLSSMGIILGTMMLGVFLLLCLVIRRDWRTFLKGIICCIPSLVLGVFYILIV</sequence>
<keyword evidence="1" id="KW-1133">Transmembrane helix</keyword>
<keyword evidence="3" id="KW-1185">Reference proteome</keyword>
<reference evidence="2 3" key="1">
    <citation type="submission" date="2024-03" db="EMBL/GenBank/DDBJ databases">
        <title>Human intestinal bacterial collection.</title>
        <authorList>
            <person name="Pauvert C."/>
            <person name="Hitch T.C.A."/>
            <person name="Clavel T."/>
        </authorList>
    </citation>
    <scope>NUCLEOTIDE SEQUENCE [LARGE SCALE GENOMIC DNA]</scope>
    <source>
        <strain evidence="2 3">CLA-AA-H95</strain>
    </source>
</reference>
<feature type="transmembrane region" description="Helical" evidence="1">
    <location>
        <begin position="253"/>
        <end position="272"/>
    </location>
</feature>
<evidence type="ECO:0000313" key="2">
    <source>
        <dbReference type="EMBL" id="MEQ2357770.1"/>
    </source>
</evidence>
<organism evidence="2 3">
    <name type="scientific">Blautia intestinihominis</name>
    <dbReference type="NCBI Taxonomy" id="3133152"/>
    <lineage>
        <taxon>Bacteria</taxon>
        <taxon>Bacillati</taxon>
        <taxon>Bacillota</taxon>
        <taxon>Clostridia</taxon>
        <taxon>Lachnospirales</taxon>
        <taxon>Lachnospiraceae</taxon>
        <taxon>Blautia</taxon>
    </lineage>
</organism>
<keyword evidence="1" id="KW-0812">Transmembrane</keyword>
<dbReference type="InterPro" id="IPR045723">
    <property type="entry name" value="DUF6077"/>
</dbReference>
<dbReference type="RefSeq" id="WP_303223030.1">
    <property type="nucleotide sequence ID" value="NZ_JBBMEI010000011.1"/>
</dbReference>